<evidence type="ECO:0000256" key="1">
    <source>
        <dbReference type="SAM" id="MobiDB-lite"/>
    </source>
</evidence>
<feature type="region of interest" description="Disordered" evidence="1">
    <location>
        <begin position="144"/>
        <end position="165"/>
    </location>
</feature>
<name>A0A6C0G387_9BACL</name>
<keyword evidence="4" id="KW-1185">Reference proteome</keyword>
<organism evidence="3 4">
    <name type="scientific">Paenibacillus lycopersici</name>
    <dbReference type="NCBI Taxonomy" id="2704462"/>
    <lineage>
        <taxon>Bacteria</taxon>
        <taxon>Bacillati</taxon>
        <taxon>Bacillota</taxon>
        <taxon>Bacilli</taxon>
        <taxon>Bacillales</taxon>
        <taxon>Paenibacillaceae</taxon>
        <taxon>Paenibacillus</taxon>
    </lineage>
</organism>
<dbReference type="CDD" id="cd04301">
    <property type="entry name" value="NAT_SF"/>
    <property type="match status" value="1"/>
</dbReference>
<evidence type="ECO:0000313" key="4">
    <source>
        <dbReference type="Proteomes" id="UP000476064"/>
    </source>
</evidence>
<dbReference type="Gene3D" id="3.40.630.30">
    <property type="match status" value="1"/>
</dbReference>
<sequence>MVVELEKVKGDGRIALQHLFELGAYDLSELSGSDINECGRFITNPAIIDWFDDPNYSPFFIRANGRIAGFVVIKYIVEEDIHYLNHFFVLRKYRNQHIGKQAASMAFDRFEGYWRVSQFDWNLPAQKFWRKVLASYTNGTYTETRRKDNKGPMQEFKADWSTPVK</sequence>
<dbReference type="SUPFAM" id="SSF55729">
    <property type="entry name" value="Acyl-CoA N-acyltransferases (Nat)"/>
    <property type="match status" value="1"/>
</dbReference>
<accession>A0A6C0G387</accession>
<evidence type="ECO:0000259" key="2">
    <source>
        <dbReference type="PROSITE" id="PS51186"/>
    </source>
</evidence>
<dbReference type="InterPro" id="IPR016181">
    <property type="entry name" value="Acyl_CoA_acyltransferase"/>
</dbReference>
<dbReference type="GO" id="GO:0016747">
    <property type="term" value="F:acyltransferase activity, transferring groups other than amino-acyl groups"/>
    <property type="evidence" value="ECO:0007669"/>
    <property type="project" value="InterPro"/>
</dbReference>
<dbReference type="PROSITE" id="PS51186">
    <property type="entry name" value="GNAT"/>
    <property type="match status" value="1"/>
</dbReference>
<dbReference type="AlphaFoldDB" id="A0A6C0G387"/>
<dbReference type="KEGG" id="plyc:GXP70_20925"/>
<dbReference type="EMBL" id="CP048209">
    <property type="protein sequence ID" value="QHT62201.1"/>
    <property type="molecule type" value="Genomic_DNA"/>
</dbReference>
<gene>
    <name evidence="3" type="ORF">GXP70_20925</name>
</gene>
<reference evidence="3 4" key="1">
    <citation type="submission" date="2020-01" db="EMBL/GenBank/DDBJ databases">
        <title>Paenibacillus sp. nov., isolated from tomato rhizosphere.</title>
        <authorList>
            <person name="Weon H.-Y."/>
            <person name="Lee S.A."/>
        </authorList>
    </citation>
    <scope>NUCLEOTIDE SEQUENCE [LARGE SCALE GENOMIC DNA]</scope>
    <source>
        <strain evidence="3 4">12200R-189</strain>
    </source>
</reference>
<evidence type="ECO:0000313" key="3">
    <source>
        <dbReference type="EMBL" id="QHT62201.1"/>
    </source>
</evidence>
<dbReference type="Proteomes" id="UP000476064">
    <property type="component" value="Chromosome"/>
</dbReference>
<feature type="domain" description="N-acetyltransferase" evidence="2">
    <location>
        <begin position="14"/>
        <end position="158"/>
    </location>
</feature>
<proteinExistence type="predicted"/>
<dbReference type="InterPro" id="IPR000182">
    <property type="entry name" value="GNAT_dom"/>
</dbReference>
<protein>
    <submittedName>
        <fullName evidence="3">GNAT family N-acetyltransferase</fullName>
    </submittedName>
</protein>
<keyword evidence="3" id="KW-0808">Transferase</keyword>
<dbReference type="RefSeq" id="WP_162358635.1">
    <property type="nucleotide sequence ID" value="NZ_CP048209.1"/>
</dbReference>
<dbReference type="Pfam" id="PF00583">
    <property type="entry name" value="Acetyltransf_1"/>
    <property type="match status" value="1"/>
</dbReference>